<keyword evidence="3" id="KW-1185">Reference proteome</keyword>
<sequence length="124" mass="14492">MVIYFKIKKNMKLKFKIITILSAFLLVSCFTTQSTSKQVKEQEFKEMMDSWVGSSKKELLMSWGSAESVTSDGDNGEIITFNVLKRAYLGELGYVTVNHKYMFYINPQKKVYHWNYSRNGRQGY</sequence>
<name>A0A176T660_9FLAO</name>
<proteinExistence type="predicted"/>
<dbReference type="PROSITE" id="PS51257">
    <property type="entry name" value="PROKAR_LIPOPROTEIN"/>
    <property type="match status" value="1"/>
</dbReference>
<dbReference type="STRING" id="1333662.LPB303_14535"/>
<gene>
    <name evidence="2" type="ORF">LPB303_14535</name>
</gene>
<evidence type="ECO:0000313" key="2">
    <source>
        <dbReference type="EMBL" id="OAD42855.1"/>
    </source>
</evidence>
<feature type="chain" id="PRO_5008049720" evidence="1">
    <location>
        <begin position="35"/>
        <end position="124"/>
    </location>
</feature>
<organism evidence="2 3">
    <name type="scientific">Polaribacter atrinae</name>
    <dbReference type="NCBI Taxonomy" id="1333662"/>
    <lineage>
        <taxon>Bacteria</taxon>
        <taxon>Pseudomonadati</taxon>
        <taxon>Bacteroidota</taxon>
        <taxon>Flavobacteriia</taxon>
        <taxon>Flavobacteriales</taxon>
        <taxon>Flavobacteriaceae</taxon>
    </lineage>
</organism>
<feature type="signal peptide" evidence="1">
    <location>
        <begin position="1"/>
        <end position="34"/>
    </location>
</feature>
<dbReference type="AlphaFoldDB" id="A0A176T660"/>
<keyword evidence="1" id="KW-0732">Signal</keyword>
<dbReference type="EMBL" id="LVWE01000058">
    <property type="protein sequence ID" value="OAD42855.1"/>
    <property type="molecule type" value="Genomic_DNA"/>
</dbReference>
<dbReference type="Proteomes" id="UP000076923">
    <property type="component" value="Unassembled WGS sequence"/>
</dbReference>
<evidence type="ECO:0000256" key="1">
    <source>
        <dbReference type="SAM" id="SignalP"/>
    </source>
</evidence>
<comment type="caution">
    <text evidence="2">The sequence shown here is derived from an EMBL/GenBank/DDBJ whole genome shotgun (WGS) entry which is preliminary data.</text>
</comment>
<reference evidence="2 3" key="1">
    <citation type="submission" date="2016-02" db="EMBL/GenBank/DDBJ databases">
        <title>Draft genome sequence of Polaribacter atrinae KACC17473.</title>
        <authorList>
            <person name="Shin S.-K."/>
            <person name="Yi H."/>
        </authorList>
    </citation>
    <scope>NUCLEOTIDE SEQUENCE [LARGE SCALE GENOMIC DNA]</scope>
    <source>
        <strain evidence="2 3">KACC 17473</strain>
    </source>
</reference>
<accession>A0A176T660</accession>
<protein>
    <submittedName>
        <fullName evidence="2">Uncharacterized protein</fullName>
    </submittedName>
</protein>
<evidence type="ECO:0000313" key="3">
    <source>
        <dbReference type="Proteomes" id="UP000076923"/>
    </source>
</evidence>